<accession>A0A4U0RCA2</accession>
<keyword evidence="3" id="KW-1185">Reference proteome</keyword>
<evidence type="ECO:0000313" key="3">
    <source>
        <dbReference type="Proteomes" id="UP000305778"/>
    </source>
</evidence>
<name>A0A4U0RCA2_9ACTN</name>
<proteinExistence type="predicted"/>
<evidence type="ECO:0000313" key="2">
    <source>
        <dbReference type="EMBL" id="TJZ92805.1"/>
    </source>
</evidence>
<dbReference type="EMBL" id="SUMC01000269">
    <property type="protein sequence ID" value="TJZ92805.1"/>
    <property type="molecule type" value="Genomic_DNA"/>
</dbReference>
<sequence>MSGQSNLVTRECDGLAHRFGNAADNEAHERRYPTDMTDAEWAVVRPLLPALGWLRGRGGQPEVYCHRAMLDAIRYLVDNGQCRCLR</sequence>
<organism evidence="2 3">
    <name type="scientific">Actinacidiphila oryziradicis</name>
    <dbReference type="NCBI Taxonomy" id="2571141"/>
    <lineage>
        <taxon>Bacteria</taxon>
        <taxon>Bacillati</taxon>
        <taxon>Actinomycetota</taxon>
        <taxon>Actinomycetes</taxon>
        <taxon>Kitasatosporales</taxon>
        <taxon>Streptomycetaceae</taxon>
        <taxon>Actinacidiphila</taxon>
    </lineage>
</organism>
<dbReference type="OrthoDB" id="3542657at2"/>
<comment type="caution">
    <text evidence="2">The sequence shown here is derived from an EMBL/GenBank/DDBJ whole genome shotgun (WGS) entry which is preliminary data.</text>
</comment>
<dbReference type="AlphaFoldDB" id="A0A4U0RCA2"/>
<dbReference type="Proteomes" id="UP000305778">
    <property type="component" value="Unassembled WGS sequence"/>
</dbReference>
<evidence type="ECO:0000259" key="1">
    <source>
        <dbReference type="Pfam" id="PF13340"/>
    </source>
</evidence>
<gene>
    <name evidence="2" type="ORF">FCI23_54905</name>
</gene>
<reference evidence="2 3" key="1">
    <citation type="submission" date="2019-04" db="EMBL/GenBank/DDBJ databases">
        <title>Streptomyces oryziradicis sp. nov., a novel actinomycete isolated from rhizosphere soil of rice (Oryza sativa L.).</title>
        <authorList>
            <person name="Li C."/>
        </authorList>
    </citation>
    <scope>NUCLEOTIDE SEQUENCE [LARGE SCALE GENOMIC DNA]</scope>
    <source>
        <strain evidence="2 3">NEAU-C40</strain>
    </source>
</reference>
<protein>
    <submittedName>
        <fullName evidence="2">Transposase</fullName>
    </submittedName>
</protein>
<feature type="domain" description="Insertion element IS402-like" evidence="1">
    <location>
        <begin position="36"/>
        <end position="80"/>
    </location>
</feature>
<dbReference type="Pfam" id="PF13340">
    <property type="entry name" value="DUF4096"/>
    <property type="match status" value="1"/>
</dbReference>
<dbReference type="InterPro" id="IPR025161">
    <property type="entry name" value="IS402-like_dom"/>
</dbReference>